<feature type="short sequence motif" description="GXSXG" evidence="7">
    <location>
        <begin position="224"/>
        <end position="228"/>
    </location>
</feature>
<dbReference type="GO" id="GO:0016020">
    <property type="term" value="C:membrane"/>
    <property type="evidence" value="ECO:0007669"/>
    <property type="project" value="TreeGrafter"/>
</dbReference>
<keyword evidence="5 7" id="KW-0442">Lipid degradation</keyword>
<dbReference type="AlphaFoldDB" id="A0A814EEZ1"/>
<dbReference type="InterPro" id="IPR043145">
    <property type="entry name" value="Znf_ZZ_sf"/>
</dbReference>
<dbReference type="GO" id="GO:0016042">
    <property type="term" value="P:lipid catabolic process"/>
    <property type="evidence" value="ECO:0007669"/>
    <property type="project" value="UniProtKB-UniRule"/>
</dbReference>
<feature type="short sequence motif" description="DGA/G" evidence="7">
    <location>
        <begin position="416"/>
        <end position="418"/>
    </location>
</feature>
<evidence type="ECO:0000256" key="3">
    <source>
        <dbReference type="ARBA" id="ARBA00022801"/>
    </source>
</evidence>
<dbReference type="PANTHER" id="PTHR24185:SF1">
    <property type="entry name" value="CALCIUM-INDEPENDENT PHOSPHOLIPASE A2-GAMMA"/>
    <property type="match status" value="1"/>
</dbReference>
<comment type="caution">
    <text evidence="9">The sequence shown here is derived from an EMBL/GenBank/DDBJ whole genome shotgun (WGS) entry which is preliminary data.</text>
</comment>
<feature type="active site" description="Nucleophile" evidence="7">
    <location>
        <position position="226"/>
    </location>
</feature>
<accession>A0A814EEZ1</accession>
<proteinExistence type="predicted"/>
<evidence type="ECO:0000256" key="5">
    <source>
        <dbReference type="ARBA" id="ARBA00022963"/>
    </source>
</evidence>
<keyword evidence="10" id="KW-1185">Reference proteome</keyword>
<evidence type="ECO:0000256" key="4">
    <source>
        <dbReference type="ARBA" id="ARBA00022833"/>
    </source>
</evidence>
<dbReference type="PROSITE" id="PS51635">
    <property type="entry name" value="PNPLA"/>
    <property type="match status" value="1"/>
</dbReference>
<dbReference type="SUPFAM" id="SSF52151">
    <property type="entry name" value="FabD/lysophospholipase-like"/>
    <property type="match status" value="1"/>
</dbReference>
<dbReference type="Proteomes" id="UP000663828">
    <property type="component" value="Unassembled WGS sequence"/>
</dbReference>
<keyword evidence="6 7" id="KW-0443">Lipid metabolism</keyword>
<evidence type="ECO:0000259" key="8">
    <source>
        <dbReference type="PROSITE" id="PS51635"/>
    </source>
</evidence>
<evidence type="ECO:0000256" key="7">
    <source>
        <dbReference type="PROSITE-ProRule" id="PRU01161"/>
    </source>
</evidence>
<dbReference type="CDD" id="cd07199">
    <property type="entry name" value="Pat17_PNPLA8_PNPLA9_like"/>
    <property type="match status" value="1"/>
</dbReference>
<dbReference type="PANTHER" id="PTHR24185">
    <property type="entry name" value="CALCIUM-INDEPENDENT PHOSPHOLIPASE A2-GAMMA"/>
    <property type="match status" value="1"/>
</dbReference>
<dbReference type="Gene3D" id="3.40.1090.10">
    <property type="entry name" value="Cytosolic phospholipase A2 catalytic domain"/>
    <property type="match status" value="1"/>
</dbReference>
<dbReference type="GO" id="GO:0004620">
    <property type="term" value="F:phospholipase activity"/>
    <property type="evidence" value="ECO:0007669"/>
    <property type="project" value="TreeGrafter"/>
</dbReference>
<dbReference type="InterPro" id="IPR002641">
    <property type="entry name" value="PNPLA_dom"/>
</dbReference>
<feature type="short sequence motif" description="GXGXXG" evidence="7">
    <location>
        <begin position="181"/>
        <end position="186"/>
    </location>
</feature>
<evidence type="ECO:0000256" key="2">
    <source>
        <dbReference type="ARBA" id="ARBA00022771"/>
    </source>
</evidence>
<evidence type="ECO:0000256" key="6">
    <source>
        <dbReference type="ARBA" id="ARBA00023098"/>
    </source>
</evidence>
<feature type="domain" description="PNPLA" evidence="8">
    <location>
        <begin position="177"/>
        <end position="429"/>
    </location>
</feature>
<keyword evidence="3 7" id="KW-0378">Hydrolase</keyword>
<dbReference type="EMBL" id="CAJNOR010000634">
    <property type="protein sequence ID" value="CAF0968429.1"/>
    <property type="molecule type" value="Genomic_DNA"/>
</dbReference>
<organism evidence="9 10">
    <name type="scientific">Adineta ricciae</name>
    <name type="common">Rotifer</name>
    <dbReference type="NCBI Taxonomy" id="249248"/>
    <lineage>
        <taxon>Eukaryota</taxon>
        <taxon>Metazoa</taxon>
        <taxon>Spiralia</taxon>
        <taxon>Gnathifera</taxon>
        <taxon>Rotifera</taxon>
        <taxon>Eurotatoria</taxon>
        <taxon>Bdelloidea</taxon>
        <taxon>Adinetida</taxon>
        <taxon>Adinetidae</taxon>
        <taxon>Adineta</taxon>
    </lineage>
</organism>
<reference evidence="9" key="1">
    <citation type="submission" date="2021-02" db="EMBL/GenBank/DDBJ databases">
        <authorList>
            <person name="Nowell W R."/>
        </authorList>
    </citation>
    <scope>NUCLEOTIDE SEQUENCE</scope>
</reference>
<evidence type="ECO:0000256" key="1">
    <source>
        <dbReference type="ARBA" id="ARBA00022723"/>
    </source>
</evidence>
<name>A0A814EEZ1_ADIRI</name>
<dbReference type="SUPFAM" id="SSF57850">
    <property type="entry name" value="RING/U-box"/>
    <property type="match status" value="1"/>
</dbReference>
<keyword evidence="2" id="KW-0863">Zinc-finger</keyword>
<feature type="active site" description="Proton acceptor" evidence="7">
    <location>
        <position position="416"/>
    </location>
</feature>
<dbReference type="Pfam" id="PF01734">
    <property type="entry name" value="Patatin"/>
    <property type="match status" value="1"/>
</dbReference>
<dbReference type="GO" id="GO:0006631">
    <property type="term" value="P:fatty acid metabolic process"/>
    <property type="evidence" value="ECO:0007669"/>
    <property type="project" value="TreeGrafter"/>
</dbReference>
<dbReference type="Gene3D" id="3.30.60.90">
    <property type="match status" value="1"/>
</dbReference>
<protein>
    <recommendedName>
        <fullName evidence="8">PNPLA domain-containing protein</fullName>
    </recommendedName>
</protein>
<keyword evidence="4" id="KW-0862">Zinc</keyword>
<keyword evidence="1" id="KW-0479">Metal-binding</keyword>
<evidence type="ECO:0000313" key="10">
    <source>
        <dbReference type="Proteomes" id="UP000663828"/>
    </source>
</evidence>
<dbReference type="InterPro" id="IPR016035">
    <property type="entry name" value="Acyl_Trfase/lysoPLipase"/>
</dbReference>
<evidence type="ECO:0000313" key="9">
    <source>
        <dbReference type="EMBL" id="CAF0968429.1"/>
    </source>
</evidence>
<dbReference type="GO" id="GO:0008270">
    <property type="term" value="F:zinc ion binding"/>
    <property type="evidence" value="ECO:0007669"/>
    <property type="project" value="UniProtKB-KW"/>
</dbReference>
<sequence length="558" mass="64621">MSVELSSIFGSSTQVSTGFACDNCRDIIDRIQWKRCKVCHMFDLCHNCEKVPYEKLPKYTQEYHESLHRADDEVNANELISGVCIDSIRFDQATQTKERDFSKMIKGRLERIWHNKKIKNDYQLSHVIAKLRQMEKASSPRLELELSSDSEEPTRAQILTLIGEYYTRGYQTNISVLSLDGGGTRGHMSIKVLCELITETHLDSSKTFLDAQKEFTNEFDYIAGTSTGGLIAFCLAIKHDLTDIKEIYEDCATYFKRQWFTYFGPLERDKYDPTPIYNKIDRIIDQIQLPNGKQLTAETATLLDIHNLLNQHCQVDDNQSTLDRQFHSNSLEFVDEPSSHSDIKREKVLLITAYNTTKDCMTIFNTSYAEHWGYRIADVLKATMAAPTYFRPCTMYRRKQVNGHYERDGDDETFIDGGVFANDPEMAALWAIRMQWKKPVNYHLVSIGTGCYNAKLSVDNWKGGYKYWLLDTNGLLVNVLMDGPRSLTETVMNKLATFDNIKRIKFNYQLKESIELDDPGFATKFNKEWEILKTGDDYKVLVYFYKEHIKKQRNSSEQ</sequence>
<gene>
    <name evidence="9" type="ORF">XAT740_LOCUS11535</name>
</gene>